<dbReference type="Proteomes" id="UP000199021">
    <property type="component" value="Unassembled WGS sequence"/>
</dbReference>
<dbReference type="AlphaFoldDB" id="A0A1H9KEW7"/>
<comment type="catalytic activity">
    <reaction evidence="3">
        <text>O-succinyl-L-homoserine + hydrogen sulfide = L-homocysteine + succinate</text>
        <dbReference type="Rhea" id="RHEA:27826"/>
        <dbReference type="ChEBI" id="CHEBI:29919"/>
        <dbReference type="ChEBI" id="CHEBI:30031"/>
        <dbReference type="ChEBI" id="CHEBI:57661"/>
        <dbReference type="ChEBI" id="CHEBI:58199"/>
    </reaction>
</comment>
<evidence type="ECO:0000256" key="5">
    <source>
        <dbReference type="RuleBase" id="RU362118"/>
    </source>
</evidence>
<keyword evidence="2 3" id="KW-0663">Pyridoxal phosphate</keyword>
<accession>A0A1H9KEW7</accession>
<evidence type="ECO:0000313" key="7">
    <source>
        <dbReference type="EMBL" id="SEQ97628.1"/>
    </source>
</evidence>
<dbReference type="InterPro" id="IPR054542">
    <property type="entry name" value="Cys_met_metab_PP"/>
</dbReference>
<dbReference type="GO" id="GO:0071268">
    <property type="term" value="P:homocysteine biosynthetic process"/>
    <property type="evidence" value="ECO:0007669"/>
    <property type="project" value="InterPro"/>
</dbReference>
<dbReference type="InterPro" id="IPR006234">
    <property type="entry name" value="O-succ-hSer_sulfhydrylase"/>
</dbReference>
<dbReference type="Gene3D" id="3.90.1150.10">
    <property type="entry name" value="Aspartate Aminotransferase, domain 1"/>
    <property type="match status" value="1"/>
</dbReference>
<feature type="region of interest" description="Disordered" evidence="6">
    <location>
        <begin position="1"/>
        <end position="20"/>
    </location>
</feature>
<dbReference type="InterPro" id="IPR015422">
    <property type="entry name" value="PyrdxlP-dep_Trfase_small"/>
</dbReference>
<dbReference type="SUPFAM" id="SSF53383">
    <property type="entry name" value="PLP-dependent transferases"/>
    <property type="match status" value="1"/>
</dbReference>
<dbReference type="Pfam" id="PF01053">
    <property type="entry name" value="Cys_Met_Meta_PP"/>
    <property type="match status" value="1"/>
</dbReference>
<dbReference type="PIRSF" id="PIRSF001434">
    <property type="entry name" value="CGS"/>
    <property type="match status" value="1"/>
</dbReference>
<protein>
    <recommendedName>
        <fullName evidence="3">O-succinylhomoserine sulfhydrylase</fullName>
        <shortName evidence="3">OSH sulfhydrylase</shortName>
        <shortName evidence="3">OSHS sulfhydrylase</shortName>
        <ecNumber evidence="3">2.5.1.-</ecNumber>
    </recommendedName>
</protein>
<dbReference type="GO" id="GO:0019346">
    <property type="term" value="P:transsulfuration"/>
    <property type="evidence" value="ECO:0007669"/>
    <property type="project" value="InterPro"/>
</dbReference>
<reference evidence="8" key="1">
    <citation type="submission" date="2016-10" db="EMBL/GenBank/DDBJ databases">
        <authorList>
            <person name="Varghese N."/>
            <person name="Submissions S."/>
        </authorList>
    </citation>
    <scope>NUCLEOTIDE SEQUENCE [LARGE SCALE GENOMIC DNA]</scope>
    <source>
        <strain evidence="8">DSM 24740</strain>
    </source>
</reference>
<dbReference type="NCBIfam" id="NF006003">
    <property type="entry name" value="PRK08133.1"/>
    <property type="match status" value="1"/>
</dbReference>
<dbReference type="GO" id="GO:0071266">
    <property type="term" value="P:'de novo' L-methionine biosynthetic process"/>
    <property type="evidence" value="ECO:0007669"/>
    <property type="project" value="UniProtKB-UniRule"/>
</dbReference>
<comment type="cofactor">
    <cofactor evidence="1 3 5">
        <name>pyridoxal 5'-phosphate</name>
        <dbReference type="ChEBI" id="CHEBI:597326"/>
    </cofactor>
</comment>
<dbReference type="FunFam" id="3.40.640.10:FF:000046">
    <property type="entry name" value="Cystathionine gamma-lyase"/>
    <property type="match status" value="1"/>
</dbReference>
<dbReference type="GO" id="GO:0030170">
    <property type="term" value="F:pyridoxal phosphate binding"/>
    <property type="evidence" value="ECO:0007669"/>
    <property type="project" value="UniProtKB-UniRule"/>
</dbReference>
<feature type="modified residue" description="N6-(pyridoxal phosphate)lysine" evidence="3 4">
    <location>
        <position position="207"/>
    </location>
</feature>
<dbReference type="RefSeq" id="WP_090170776.1">
    <property type="nucleotide sequence ID" value="NZ_FOFB01000020.1"/>
</dbReference>
<organism evidence="7 8">
    <name type="scientific">Neolewinella agarilytica</name>
    <dbReference type="NCBI Taxonomy" id="478744"/>
    <lineage>
        <taxon>Bacteria</taxon>
        <taxon>Pseudomonadati</taxon>
        <taxon>Bacteroidota</taxon>
        <taxon>Saprospiria</taxon>
        <taxon>Saprospirales</taxon>
        <taxon>Lewinellaceae</taxon>
        <taxon>Neolewinella</taxon>
    </lineage>
</organism>
<comment type="similarity">
    <text evidence="3">Belongs to the trans-sulfuration enzymes family. MetZ subfamily.</text>
</comment>
<dbReference type="EC" id="2.5.1.-" evidence="3"/>
<dbReference type="OrthoDB" id="9773476at2"/>
<dbReference type="EMBL" id="FOFB01000020">
    <property type="protein sequence ID" value="SEQ97628.1"/>
    <property type="molecule type" value="Genomic_DNA"/>
</dbReference>
<keyword evidence="3" id="KW-0486">Methionine biosynthesis</keyword>
<comment type="pathway">
    <text evidence="3">Amino-acid biosynthesis; L-methionine biosynthesis via de novo pathway; L-homocysteine from O-succinyl-L-homoserine: step 1/1.</text>
</comment>
<dbReference type="InParanoid" id="A0A1H9KEW7"/>
<evidence type="ECO:0000256" key="1">
    <source>
        <dbReference type="ARBA" id="ARBA00001933"/>
    </source>
</evidence>
<dbReference type="UniPathway" id="UPA00051">
    <property type="reaction ID" value="UER00449"/>
</dbReference>
<dbReference type="PROSITE" id="PS00868">
    <property type="entry name" value="CYS_MET_METAB_PP"/>
    <property type="match status" value="1"/>
</dbReference>
<keyword evidence="3" id="KW-0028">Amino-acid biosynthesis</keyword>
<dbReference type="PANTHER" id="PTHR11808">
    <property type="entry name" value="TRANS-SULFURATION ENZYME FAMILY MEMBER"/>
    <property type="match status" value="1"/>
</dbReference>
<comment type="function">
    <text evidence="3">Catalyzes the formation of L-homocysteine from O-succinyl-L-homoserine (OSHS) and hydrogen sulfide.</text>
</comment>
<evidence type="ECO:0000256" key="3">
    <source>
        <dbReference type="HAMAP-Rule" id="MF_02056"/>
    </source>
</evidence>
<comment type="subunit">
    <text evidence="3">Homotetramer.</text>
</comment>
<keyword evidence="3" id="KW-0808">Transferase</keyword>
<evidence type="ECO:0000256" key="4">
    <source>
        <dbReference type="PIRSR" id="PIRSR001434-2"/>
    </source>
</evidence>
<evidence type="ECO:0000256" key="2">
    <source>
        <dbReference type="ARBA" id="ARBA00022898"/>
    </source>
</evidence>
<dbReference type="STRING" id="478744.SAMN05444359_12077"/>
<dbReference type="PANTHER" id="PTHR11808:SF80">
    <property type="entry name" value="CYSTATHIONINE GAMMA-LYASE"/>
    <property type="match status" value="1"/>
</dbReference>
<proteinExistence type="inferred from homology"/>
<dbReference type="CDD" id="cd00614">
    <property type="entry name" value="CGS_like"/>
    <property type="match status" value="1"/>
</dbReference>
<dbReference type="InterPro" id="IPR000277">
    <property type="entry name" value="Cys/Met-Metab_PyrdxlP-dep_enz"/>
</dbReference>
<sequence length="390" mass="42252">MPKSLQPQTRAIRGQMDQTDYREHSTPLFLTSSFTFDSAEAMAETFAGQREGIIYSRYNNPSVDELIRKACALEGTEAGFATASGMAAVFASLAALVEAGDHIVATRALFGSTHQLLTNVLPKWGVTFTYVEPDQPESWAAAVRPNTKLFVTETPSNPGLKLVDLAAAGKLCKEHGLLFIVDNCFATPVLQRPADFGADLITHSATKWMDGQGRVLGGLLLGTQVVMDKVTTFCRHTGPAMSPFNAWVISKSLETLHLRMKAHCAAALEMAEWLRKQAAITQVHYPFLESHAQYELARRQMTAGGGLVTFELAGGIAAAQRLLNALEVCTRSSNLGDTRTILTHPATTTHSKLSSEERASVGISDGLIRMSVGLEAVVDIQEDLLRGLSY</sequence>
<evidence type="ECO:0000313" key="8">
    <source>
        <dbReference type="Proteomes" id="UP000199021"/>
    </source>
</evidence>
<dbReference type="Gene3D" id="3.40.640.10">
    <property type="entry name" value="Type I PLP-dependent aspartate aminotransferase-like (Major domain)"/>
    <property type="match status" value="1"/>
</dbReference>
<gene>
    <name evidence="3" type="primary">metZ</name>
    <name evidence="7" type="ORF">SAMN05444359_12077</name>
</gene>
<dbReference type="GO" id="GO:0005737">
    <property type="term" value="C:cytoplasm"/>
    <property type="evidence" value="ECO:0007669"/>
    <property type="project" value="TreeGrafter"/>
</dbReference>
<dbReference type="InterPro" id="IPR015424">
    <property type="entry name" value="PyrdxlP-dep_Trfase"/>
</dbReference>
<evidence type="ECO:0000256" key="6">
    <source>
        <dbReference type="SAM" id="MobiDB-lite"/>
    </source>
</evidence>
<dbReference type="HAMAP" id="MF_02056">
    <property type="entry name" value="MetZ"/>
    <property type="match status" value="1"/>
</dbReference>
<name>A0A1H9KEW7_9BACT</name>
<dbReference type="InterPro" id="IPR015421">
    <property type="entry name" value="PyrdxlP-dep_Trfase_major"/>
</dbReference>
<keyword evidence="8" id="KW-1185">Reference proteome</keyword>
<dbReference type="GO" id="GO:0016765">
    <property type="term" value="F:transferase activity, transferring alkyl or aryl (other than methyl) groups"/>
    <property type="evidence" value="ECO:0007669"/>
    <property type="project" value="UniProtKB-UniRule"/>
</dbReference>
<dbReference type="GO" id="GO:0016846">
    <property type="term" value="F:carbon-sulfur lyase activity"/>
    <property type="evidence" value="ECO:0007669"/>
    <property type="project" value="TreeGrafter"/>
</dbReference>